<name>C1DCS3_LARHH</name>
<organism evidence="1 2">
    <name type="scientific">Laribacter hongkongensis (strain HLHK9)</name>
    <dbReference type="NCBI Taxonomy" id="557598"/>
    <lineage>
        <taxon>Bacteria</taxon>
        <taxon>Pseudomonadati</taxon>
        <taxon>Pseudomonadota</taxon>
        <taxon>Betaproteobacteria</taxon>
        <taxon>Neisseriales</taxon>
        <taxon>Aquaspirillaceae</taxon>
        <taxon>Laribacter</taxon>
    </lineage>
</organism>
<dbReference type="HOGENOM" id="CLU_2601666_0_0_4"/>
<gene>
    <name evidence="1" type="ordered locus">LHK_02710</name>
</gene>
<dbReference type="KEGG" id="lhk:LHK_02710"/>
<dbReference type="Proteomes" id="UP000002010">
    <property type="component" value="Chromosome"/>
</dbReference>
<evidence type="ECO:0000313" key="1">
    <source>
        <dbReference type="EMBL" id="ACO75691.1"/>
    </source>
</evidence>
<dbReference type="AlphaFoldDB" id="C1DCS3"/>
<dbReference type="EMBL" id="CP001154">
    <property type="protein sequence ID" value="ACO75691.1"/>
    <property type="molecule type" value="Genomic_DNA"/>
</dbReference>
<evidence type="ECO:0000313" key="2">
    <source>
        <dbReference type="Proteomes" id="UP000002010"/>
    </source>
</evidence>
<sequence length="79" mass="9012">MRDLIQHPRDVLARHRKIDRNLHCLVAEVIGHRQAFKVPAANQMVADEIHAPNLIQLLSRFQRRLYANQLASAVTPPDG</sequence>
<reference evidence="1 2" key="1">
    <citation type="journal article" date="2009" name="PLoS Genet.">
        <title>The complete genome and proteome of Laribacter hongkongensis reveal potential mechanisms for adaptations to different temperatures and habitats.</title>
        <authorList>
            <person name="Woo P.C."/>
            <person name="Lau S.K."/>
            <person name="Tse H."/>
            <person name="Teng J.L."/>
            <person name="Curreem S.O."/>
            <person name="Tsang A.K."/>
            <person name="Fan R.Y."/>
            <person name="Wong G.K."/>
            <person name="Huang Y."/>
            <person name="Loman N.J."/>
            <person name="Snyder L.A."/>
            <person name="Cai J.J."/>
            <person name="Huang J.D."/>
            <person name="Mak W."/>
            <person name="Pallen M.J."/>
            <person name="Lok S."/>
            <person name="Yuen K.Y."/>
        </authorList>
    </citation>
    <scope>NUCLEOTIDE SEQUENCE [LARGE SCALE GENOMIC DNA]</scope>
    <source>
        <strain evidence="1 2">HLHK9</strain>
    </source>
</reference>
<accession>C1DCS3</accession>
<keyword evidence="2" id="KW-1185">Reference proteome</keyword>
<proteinExistence type="predicted"/>
<protein>
    <submittedName>
        <fullName evidence="1">Uncharacterized protein</fullName>
    </submittedName>
</protein>